<protein>
    <recommendedName>
        <fullName evidence="8">Nudix hydrolase domain-containing protein</fullName>
    </recommendedName>
</protein>
<evidence type="ECO:0000313" key="9">
    <source>
        <dbReference type="EMBL" id="KKU57252.1"/>
    </source>
</evidence>
<dbReference type="InterPro" id="IPR000086">
    <property type="entry name" value="NUDIX_hydrolase_dom"/>
</dbReference>
<dbReference type="GO" id="GO:0046872">
    <property type="term" value="F:metal ion binding"/>
    <property type="evidence" value="ECO:0007669"/>
    <property type="project" value="UniProtKB-KW"/>
</dbReference>
<dbReference type="GO" id="GO:0005829">
    <property type="term" value="C:cytosol"/>
    <property type="evidence" value="ECO:0007669"/>
    <property type="project" value="TreeGrafter"/>
</dbReference>
<evidence type="ECO:0000256" key="6">
    <source>
        <dbReference type="ARBA" id="ARBA00022842"/>
    </source>
</evidence>
<dbReference type="GO" id="GO:0035529">
    <property type="term" value="F:NADH pyrophosphatase activity"/>
    <property type="evidence" value="ECO:0007669"/>
    <property type="project" value="TreeGrafter"/>
</dbReference>
<keyword evidence="6" id="KW-0460">Magnesium</keyword>
<evidence type="ECO:0000256" key="3">
    <source>
        <dbReference type="ARBA" id="ARBA00009595"/>
    </source>
</evidence>
<sequence length="164" mass="19064">MSDLHEVVITAIVVKKGKYLVMRRSASEKRFPLRWTVPGGRLEVVEYTARPKDAHDYWYNVLEKTLEREVKEETGIVIKNVDYVTSLATVHKDGRSSLVISCVADYKSGKVRLQEEECDDYAWVSLKEAKKYDLIDGIYDELVMTELKRRGKKVVWERRRGPVI</sequence>
<evidence type="ECO:0000256" key="7">
    <source>
        <dbReference type="ARBA" id="ARBA00023679"/>
    </source>
</evidence>
<keyword evidence="4" id="KW-0479">Metal-binding</keyword>
<evidence type="ECO:0000256" key="4">
    <source>
        <dbReference type="ARBA" id="ARBA00022723"/>
    </source>
</evidence>
<comment type="caution">
    <text evidence="9">The sequence shown here is derived from an EMBL/GenBank/DDBJ whole genome shotgun (WGS) entry which is preliminary data.</text>
</comment>
<dbReference type="PANTHER" id="PTHR42904">
    <property type="entry name" value="NUDIX HYDROLASE, NUDC SUBFAMILY"/>
    <property type="match status" value="1"/>
</dbReference>
<dbReference type="EMBL" id="LCNO01000021">
    <property type="protein sequence ID" value="KKU57252.1"/>
    <property type="molecule type" value="Genomic_DNA"/>
</dbReference>
<evidence type="ECO:0000259" key="8">
    <source>
        <dbReference type="PROSITE" id="PS51462"/>
    </source>
</evidence>
<evidence type="ECO:0000256" key="1">
    <source>
        <dbReference type="ARBA" id="ARBA00001946"/>
    </source>
</evidence>
<organism evidence="9 10">
    <name type="scientific">Candidatus Amesbacteria bacterium GW2011_GWA2_47_11b</name>
    <dbReference type="NCBI Taxonomy" id="1618358"/>
    <lineage>
        <taxon>Bacteria</taxon>
        <taxon>Candidatus Amesiibacteriota</taxon>
    </lineage>
</organism>
<feature type="domain" description="Nudix hydrolase" evidence="8">
    <location>
        <begin position="3"/>
        <end position="147"/>
    </location>
</feature>
<keyword evidence="5" id="KW-0378">Hydrolase</keyword>
<comment type="catalytic activity">
    <reaction evidence="7">
        <text>a 5'-end NAD(+)-phospho-ribonucleoside in mRNA + H2O = a 5'-end phospho-adenosine-phospho-ribonucleoside in mRNA + beta-nicotinamide D-ribonucleotide + 2 H(+)</text>
        <dbReference type="Rhea" id="RHEA:60876"/>
        <dbReference type="Rhea" id="RHEA-COMP:15698"/>
        <dbReference type="Rhea" id="RHEA-COMP:15719"/>
        <dbReference type="ChEBI" id="CHEBI:14649"/>
        <dbReference type="ChEBI" id="CHEBI:15377"/>
        <dbReference type="ChEBI" id="CHEBI:15378"/>
        <dbReference type="ChEBI" id="CHEBI:144029"/>
        <dbReference type="ChEBI" id="CHEBI:144051"/>
    </reaction>
    <physiologicalReaction direction="left-to-right" evidence="7">
        <dbReference type="Rhea" id="RHEA:60877"/>
    </physiologicalReaction>
</comment>
<proteinExistence type="inferred from homology"/>
<dbReference type="SUPFAM" id="SSF55811">
    <property type="entry name" value="Nudix"/>
    <property type="match status" value="1"/>
</dbReference>
<dbReference type="PANTHER" id="PTHR42904:SF6">
    <property type="entry name" value="NAD-CAPPED RNA HYDROLASE NUDT12"/>
    <property type="match status" value="1"/>
</dbReference>
<dbReference type="Proteomes" id="UP000034307">
    <property type="component" value="Unassembled WGS sequence"/>
</dbReference>
<dbReference type="AlphaFoldDB" id="A0A0G1RJJ8"/>
<reference evidence="9 10" key="1">
    <citation type="journal article" date="2015" name="Nature">
        <title>rRNA introns, odd ribosomes, and small enigmatic genomes across a large radiation of phyla.</title>
        <authorList>
            <person name="Brown C.T."/>
            <person name="Hug L.A."/>
            <person name="Thomas B.C."/>
            <person name="Sharon I."/>
            <person name="Castelle C.J."/>
            <person name="Singh A."/>
            <person name="Wilkins M.J."/>
            <person name="Williams K.H."/>
            <person name="Banfield J.F."/>
        </authorList>
    </citation>
    <scope>NUCLEOTIDE SEQUENCE [LARGE SCALE GENOMIC DNA]</scope>
</reference>
<comment type="cofactor">
    <cofactor evidence="1">
        <name>Mg(2+)</name>
        <dbReference type="ChEBI" id="CHEBI:18420"/>
    </cofactor>
</comment>
<dbReference type="GO" id="GO:0019677">
    <property type="term" value="P:NAD+ catabolic process"/>
    <property type="evidence" value="ECO:0007669"/>
    <property type="project" value="TreeGrafter"/>
</dbReference>
<gene>
    <name evidence="9" type="ORF">UX80_C0021G0002</name>
</gene>
<evidence type="ECO:0000313" key="10">
    <source>
        <dbReference type="Proteomes" id="UP000034307"/>
    </source>
</evidence>
<evidence type="ECO:0000256" key="2">
    <source>
        <dbReference type="ARBA" id="ARBA00001947"/>
    </source>
</evidence>
<name>A0A0G1RJJ8_9BACT</name>
<dbReference type="STRING" id="1618358.UX80_C0021G0002"/>
<dbReference type="PROSITE" id="PS51462">
    <property type="entry name" value="NUDIX"/>
    <property type="match status" value="1"/>
</dbReference>
<dbReference type="InterPro" id="IPR050241">
    <property type="entry name" value="NAD-cap_RNA_hydrolase_NudC"/>
</dbReference>
<dbReference type="GO" id="GO:0006742">
    <property type="term" value="P:NADP+ catabolic process"/>
    <property type="evidence" value="ECO:0007669"/>
    <property type="project" value="TreeGrafter"/>
</dbReference>
<comment type="cofactor">
    <cofactor evidence="2">
        <name>Zn(2+)</name>
        <dbReference type="ChEBI" id="CHEBI:29105"/>
    </cofactor>
</comment>
<comment type="similarity">
    <text evidence="3">Belongs to the Nudix hydrolase family. NudC subfamily.</text>
</comment>
<dbReference type="Gene3D" id="3.90.79.10">
    <property type="entry name" value="Nucleoside Triphosphate Pyrophosphohydrolase"/>
    <property type="match status" value="1"/>
</dbReference>
<dbReference type="InterPro" id="IPR015797">
    <property type="entry name" value="NUDIX_hydrolase-like_dom_sf"/>
</dbReference>
<dbReference type="Pfam" id="PF00293">
    <property type="entry name" value="NUDIX"/>
    <property type="match status" value="1"/>
</dbReference>
<accession>A0A0G1RJJ8</accession>
<evidence type="ECO:0000256" key="5">
    <source>
        <dbReference type="ARBA" id="ARBA00022801"/>
    </source>
</evidence>